<sequence>MTATDRRQFPALSRKPGDDHMTEIRIEREIRLPDDLRTARARSAPHLGPRVLFFSGGSALNGISRQLKHYTYNSIHLITPFDSGGSSQILREVFDMPAVGDLRSRLMALADESVLGQPDIYALFSHRLSRSAPQAELRAELDAMIGGRHPLMAAVTKPMRGLIQARLRSFAAQVPDGFDYRNASIGNLILAGGYLDEGRALEPVLFLMTKMVDVRGTVRAVVDANLQLGVDLADGRRILSQRLISGKEAPPIDSPVTRCFLSDGSQEITPAQVPLPKRNRRLIDRSDVICYPPGSLYSSVVANLLPAGVGRAIAARHVPKVYLPSLGRDPEAPGQSLADRVAAILAPLHADIREEVPARRLMTHVLCDSSVSPSDCAEVTERFGIPCHRLPLQKAAEPDRYDAQAVAEALISLA</sequence>
<dbReference type="InterPro" id="IPR027591">
    <property type="entry name" value="CofD-rel_GAK"/>
</dbReference>
<dbReference type="PANTHER" id="PTHR31240">
    <property type="entry name" value="MATERNAL EFFECT EMBRYO ARREST 18"/>
    <property type="match status" value="1"/>
</dbReference>
<dbReference type="eggNOG" id="COG0391">
    <property type="taxonomic scope" value="Bacteria"/>
</dbReference>
<protein>
    <recommendedName>
        <fullName evidence="4">Gluconeogenesis factor</fullName>
    </recommendedName>
</protein>
<dbReference type="SUPFAM" id="SSF142338">
    <property type="entry name" value="CofD-like"/>
    <property type="match status" value="1"/>
</dbReference>
<evidence type="ECO:0000313" key="2">
    <source>
        <dbReference type="EMBL" id="EPX85702.1"/>
    </source>
</evidence>
<dbReference type="Proteomes" id="UP000015347">
    <property type="component" value="Unassembled WGS sequence"/>
</dbReference>
<gene>
    <name evidence="2" type="ORF">Salmuc_04974</name>
</gene>
<evidence type="ECO:0000256" key="1">
    <source>
        <dbReference type="SAM" id="MobiDB-lite"/>
    </source>
</evidence>
<dbReference type="HOGENOM" id="CLU_044041_0_1_5"/>
<dbReference type="STRING" id="1123237.Salmuc_04974"/>
<dbReference type="PANTHER" id="PTHR31240:SF0">
    <property type="entry name" value="MATERNAL EFFECT EMBRYO ARREST 18"/>
    <property type="match status" value="1"/>
</dbReference>
<proteinExistence type="predicted"/>
<dbReference type="GO" id="GO:0043743">
    <property type="term" value="F:LPPG:FO 2-phospho-L-lactate transferase activity"/>
    <property type="evidence" value="ECO:0007669"/>
    <property type="project" value="InterPro"/>
</dbReference>
<name>S9R1D9_9RHOB</name>
<keyword evidence="3" id="KW-1185">Reference proteome</keyword>
<organism evidence="2 3">
    <name type="scientific">Salipiger mucosus DSM 16094</name>
    <dbReference type="NCBI Taxonomy" id="1123237"/>
    <lineage>
        <taxon>Bacteria</taxon>
        <taxon>Pseudomonadati</taxon>
        <taxon>Pseudomonadota</taxon>
        <taxon>Alphaproteobacteria</taxon>
        <taxon>Rhodobacterales</taxon>
        <taxon>Roseobacteraceae</taxon>
        <taxon>Salipiger</taxon>
    </lineage>
</organism>
<dbReference type="AlphaFoldDB" id="S9R1D9"/>
<dbReference type="Pfam" id="PF01933">
    <property type="entry name" value="CofD"/>
    <property type="match status" value="1"/>
</dbReference>
<dbReference type="InterPro" id="IPR038136">
    <property type="entry name" value="CofD-like_dom_sf"/>
</dbReference>
<dbReference type="Gene3D" id="3.40.50.10680">
    <property type="entry name" value="CofD-like domains"/>
    <property type="match status" value="1"/>
</dbReference>
<dbReference type="InterPro" id="IPR002882">
    <property type="entry name" value="CofD"/>
</dbReference>
<dbReference type="NCBIfam" id="TIGR04357">
    <property type="entry name" value="CofD_rel_GAK"/>
    <property type="match status" value="1"/>
</dbReference>
<evidence type="ECO:0000313" key="3">
    <source>
        <dbReference type="Proteomes" id="UP000015347"/>
    </source>
</evidence>
<feature type="region of interest" description="Disordered" evidence="1">
    <location>
        <begin position="1"/>
        <end position="20"/>
    </location>
</feature>
<dbReference type="EMBL" id="APVH01000008">
    <property type="protein sequence ID" value="EPX85702.1"/>
    <property type="molecule type" value="Genomic_DNA"/>
</dbReference>
<reference evidence="3" key="1">
    <citation type="journal article" date="2014" name="Stand. Genomic Sci.">
        <title>Genome sequence of the exopolysaccharide-producing Salipiger mucosus type strain (DSM 16094(T)), a moderately halophilic member of the Roseobacter clade.</title>
        <authorList>
            <person name="Riedel T."/>
            <person name="Spring S."/>
            <person name="Fiebig A."/>
            <person name="Petersen J."/>
            <person name="Kyrpides N.C."/>
            <person name="Goker M."/>
            <person name="Klenk H.P."/>
        </authorList>
    </citation>
    <scope>NUCLEOTIDE SEQUENCE [LARGE SCALE GENOMIC DNA]</scope>
    <source>
        <strain evidence="3">DSM 16094</strain>
    </source>
</reference>
<comment type="caution">
    <text evidence="2">The sequence shown here is derived from an EMBL/GenBank/DDBJ whole genome shotgun (WGS) entry which is preliminary data.</text>
</comment>
<accession>S9R1D9</accession>
<evidence type="ECO:0008006" key="4">
    <source>
        <dbReference type="Google" id="ProtNLM"/>
    </source>
</evidence>
<dbReference type="CDD" id="cd07187">
    <property type="entry name" value="YvcK_like"/>
    <property type="match status" value="1"/>
</dbReference>